<dbReference type="Gene3D" id="3.10.10.10">
    <property type="entry name" value="HIV Type 1 Reverse Transcriptase, subunit A, domain 1"/>
    <property type="match status" value="1"/>
</dbReference>
<gene>
    <name evidence="2" type="ORF">P4O66_001091</name>
</gene>
<proteinExistence type="predicted"/>
<name>A0AAD8ZCT1_9TELE</name>
<dbReference type="InterPro" id="IPR043502">
    <property type="entry name" value="DNA/RNA_pol_sf"/>
</dbReference>
<dbReference type="SUPFAM" id="SSF56672">
    <property type="entry name" value="DNA/RNA polymerases"/>
    <property type="match status" value="1"/>
</dbReference>
<comment type="caution">
    <text evidence="2">The sequence shown here is derived from an EMBL/GenBank/DDBJ whole genome shotgun (WGS) entry which is preliminary data.</text>
</comment>
<dbReference type="PANTHER" id="PTHR15503:SF22">
    <property type="entry name" value="TRANSPOSON TY3-I GAG POLYPROTEIN"/>
    <property type="match status" value="1"/>
</dbReference>
<evidence type="ECO:0000256" key="1">
    <source>
        <dbReference type="SAM" id="MobiDB-lite"/>
    </source>
</evidence>
<sequence length="216" mass="24170">MEYAADLKPADLLPLLSWSCHLDSQQQCTFLGIVIQPVTQDTDKYREIILLIGLKPQEAAVVLEEKGGDPSHTVPGRKMPSSLGSASPVDDHQEPRSGQRAPQEYSDQVLTFSPMKAFQLPPHHEWDCAIMLKEGAVPPRCRIYPVSLEEERIMGQHIKDVLQQGYIYPSTSPALASIFFVKKKDGGLRPCVDYWGFNELLIPYTYPLPLVPNALD</sequence>
<reference evidence="2" key="1">
    <citation type="submission" date="2023-03" db="EMBL/GenBank/DDBJ databases">
        <title>Electrophorus voltai genome.</title>
        <authorList>
            <person name="Bian C."/>
        </authorList>
    </citation>
    <scope>NUCLEOTIDE SEQUENCE</scope>
    <source>
        <strain evidence="2">CB-2022</strain>
        <tissue evidence="2">Muscle</tissue>
    </source>
</reference>
<protein>
    <submittedName>
        <fullName evidence="2">Uncharacterized protein</fullName>
    </submittedName>
</protein>
<feature type="region of interest" description="Disordered" evidence="1">
    <location>
        <begin position="66"/>
        <end position="105"/>
    </location>
</feature>
<accession>A0AAD8ZCT1</accession>
<keyword evidence="3" id="KW-1185">Reference proteome</keyword>
<dbReference type="Proteomes" id="UP001239994">
    <property type="component" value="Unassembled WGS sequence"/>
</dbReference>
<dbReference type="InterPro" id="IPR032567">
    <property type="entry name" value="RTL1-rel"/>
</dbReference>
<organism evidence="2 3">
    <name type="scientific">Electrophorus voltai</name>
    <dbReference type="NCBI Taxonomy" id="2609070"/>
    <lineage>
        <taxon>Eukaryota</taxon>
        <taxon>Metazoa</taxon>
        <taxon>Chordata</taxon>
        <taxon>Craniata</taxon>
        <taxon>Vertebrata</taxon>
        <taxon>Euteleostomi</taxon>
        <taxon>Actinopterygii</taxon>
        <taxon>Neopterygii</taxon>
        <taxon>Teleostei</taxon>
        <taxon>Ostariophysi</taxon>
        <taxon>Gymnotiformes</taxon>
        <taxon>Gymnotoidei</taxon>
        <taxon>Gymnotidae</taxon>
        <taxon>Electrophorus</taxon>
    </lineage>
</organism>
<dbReference type="EMBL" id="JAROKS010000015">
    <property type="protein sequence ID" value="KAK1795596.1"/>
    <property type="molecule type" value="Genomic_DNA"/>
</dbReference>
<evidence type="ECO:0000313" key="2">
    <source>
        <dbReference type="EMBL" id="KAK1795596.1"/>
    </source>
</evidence>
<evidence type="ECO:0000313" key="3">
    <source>
        <dbReference type="Proteomes" id="UP001239994"/>
    </source>
</evidence>
<dbReference type="PANTHER" id="PTHR15503">
    <property type="entry name" value="LDOC1 RELATED"/>
    <property type="match status" value="1"/>
</dbReference>
<dbReference type="AlphaFoldDB" id="A0AAD8ZCT1"/>